<evidence type="ECO:0000313" key="8">
    <source>
        <dbReference type="EMBL" id="KIH65056.1"/>
    </source>
</evidence>
<keyword evidence="5 7" id="KW-0472">Membrane</keyword>
<sequence>MFIAITVTCFNWATNVNMLMDVVIPTRRSTANSWQILLSHMFGDATSPFIVGKLSDEIRGDDMSPYGHFHSLLASYNLPNALLLISAVLYFCAAYTFVRNNNKFKEYMGVLEPAKATPKLSAEGEVVPQAVPDTQAPKEVETPKLSAENEVVPQAVAGTETPKEVETPKLSAENEVVPQAVAGTETPKEVEKPEKPEEN</sequence>
<reference evidence="8 9" key="1">
    <citation type="submission" date="2013-12" db="EMBL/GenBank/DDBJ databases">
        <title>Draft genome of the parsitic nematode Ancylostoma duodenale.</title>
        <authorList>
            <person name="Mitreva M."/>
        </authorList>
    </citation>
    <scope>NUCLEOTIDE SEQUENCE [LARGE SCALE GENOMIC DNA]</scope>
    <source>
        <strain evidence="8 9">Zhejiang</strain>
    </source>
</reference>
<dbReference type="PANTHER" id="PTHR23505">
    <property type="entry name" value="SPINSTER"/>
    <property type="match status" value="1"/>
</dbReference>
<feature type="transmembrane region" description="Helical" evidence="7">
    <location>
        <begin position="81"/>
        <end position="98"/>
    </location>
</feature>
<feature type="region of interest" description="Disordered" evidence="6">
    <location>
        <begin position="129"/>
        <end position="199"/>
    </location>
</feature>
<evidence type="ECO:0000256" key="1">
    <source>
        <dbReference type="ARBA" id="ARBA00004141"/>
    </source>
</evidence>
<dbReference type="GO" id="GO:0016020">
    <property type="term" value="C:membrane"/>
    <property type="evidence" value="ECO:0007669"/>
    <property type="project" value="UniProtKB-SubCell"/>
</dbReference>
<dbReference type="Proteomes" id="UP000054047">
    <property type="component" value="Unassembled WGS sequence"/>
</dbReference>
<protein>
    <recommendedName>
        <fullName evidence="10">Major facilitator superfamily (MFS) profile domain-containing protein</fullName>
    </recommendedName>
</protein>
<dbReference type="OrthoDB" id="6770063at2759"/>
<dbReference type="InterPro" id="IPR044770">
    <property type="entry name" value="MFS_spinster-like"/>
</dbReference>
<evidence type="ECO:0000256" key="7">
    <source>
        <dbReference type="SAM" id="Phobius"/>
    </source>
</evidence>
<evidence type="ECO:0000313" key="9">
    <source>
        <dbReference type="Proteomes" id="UP000054047"/>
    </source>
</evidence>
<keyword evidence="9" id="KW-1185">Reference proteome</keyword>
<keyword evidence="3 7" id="KW-0812">Transmembrane</keyword>
<evidence type="ECO:0000256" key="5">
    <source>
        <dbReference type="ARBA" id="ARBA00023136"/>
    </source>
</evidence>
<accession>A0A0C2H6J4</accession>
<feature type="compositionally biased region" description="Basic and acidic residues" evidence="6">
    <location>
        <begin position="186"/>
        <end position="199"/>
    </location>
</feature>
<dbReference type="EMBL" id="KN727732">
    <property type="protein sequence ID" value="KIH65056.1"/>
    <property type="molecule type" value="Genomic_DNA"/>
</dbReference>
<evidence type="ECO:0008006" key="10">
    <source>
        <dbReference type="Google" id="ProtNLM"/>
    </source>
</evidence>
<name>A0A0C2H6J4_9BILA</name>
<keyword evidence="2" id="KW-0813">Transport</keyword>
<organism evidence="8 9">
    <name type="scientific">Ancylostoma duodenale</name>
    <dbReference type="NCBI Taxonomy" id="51022"/>
    <lineage>
        <taxon>Eukaryota</taxon>
        <taxon>Metazoa</taxon>
        <taxon>Ecdysozoa</taxon>
        <taxon>Nematoda</taxon>
        <taxon>Chromadorea</taxon>
        <taxon>Rhabditida</taxon>
        <taxon>Rhabditina</taxon>
        <taxon>Rhabditomorpha</taxon>
        <taxon>Strongyloidea</taxon>
        <taxon>Ancylostomatidae</taxon>
        <taxon>Ancylostomatinae</taxon>
        <taxon>Ancylostoma</taxon>
    </lineage>
</organism>
<gene>
    <name evidence="8" type="ORF">ANCDUO_04622</name>
</gene>
<evidence type="ECO:0000256" key="3">
    <source>
        <dbReference type="ARBA" id="ARBA00022692"/>
    </source>
</evidence>
<evidence type="ECO:0000256" key="6">
    <source>
        <dbReference type="SAM" id="MobiDB-lite"/>
    </source>
</evidence>
<evidence type="ECO:0000256" key="2">
    <source>
        <dbReference type="ARBA" id="ARBA00022448"/>
    </source>
</evidence>
<comment type="subcellular location">
    <subcellularLocation>
        <location evidence="1">Membrane</location>
        <topology evidence="1">Multi-pass membrane protein</topology>
    </subcellularLocation>
</comment>
<proteinExistence type="predicted"/>
<keyword evidence="4 7" id="KW-1133">Transmembrane helix</keyword>
<dbReference type="PANTHER" id="PTHR23505:SF88">
    <property type="entry name" value="MAJOR FACILITATOR SUPERFAMILY (MFS) PROFILE DOMAIN-CONTAINING PROTEIN"/>
    <property type="match status" value="1"/>
</dbReference>
<evidence type="ECO:0000256" key="4">
    <source>
        <dbReference type="ARBA" id="ARBA00022989"/>
    </source>
</evidence>
<dbReference type="AlphaFoldDB" id="A0A0C2H6J4"/>